<dbReference type="Proteomes" id="UP000292235">
    <property type="component" value="Chromosome"/>
</dbReference>
<feature type="transmembrane region" description="Helical" evidence="2">
    <location>
        <begin position="48"/>
        <end position="70"/>
    </location>
</feature>
<dbReference type="AlphaFoldDB" id="A0A4P6PWI0"/>
<proteinExistence type="predicted"/>
<keyword evidence="2" id="KW-0812">Transmembrane</keyword>
<protein>
    <submittedName>
        <fullName evidence="3">Uncharacterized protein</fullName>
    </submittedName>
</protein>
<evidence type="ECO:0000313" key="4">
    <source>
        <dbReference type="Proteomes" id="UP000292235"/>
    </source>
</evidence>
<reference evidence="3 4" key="1">
    <citation type="submission" date="2019-02" db="EMBL/GenBank/DDBJ databases">
        <authorList>
            <person name="Khodamoradi S."/>
            <person name="Hahnke R.L."/>
            <person name="Kaempfer P."/>
            <person name="Schumann P."/>
            <person name="Rohde M."/>
            <person name="Steinert M."/>
            <person name="Luzhetskyy A."/>
            <person name="Wink J."/>
            <person name="Ruckert C."/>
        </authorList>
    </citation>
    <scope>NUCLEOTIDE SEQUENCE [LARGE SCALE GENOMIC DNA]</scope>
    <source>
        <strain evidence="3 4">M2</strain>
    </source>
</reference>
<evidence type="ECO:0000256" key="2">
    <source>
        <dbReference type="SAM" id="Phobius"/>
    </source>
</evidence>
<evidence type="ECO:0000313" key="3">
    <source>
        <dbReference type="EMBL" id="QBI52586.1"/>
    </source>
</evidence>
<sequence length="196" mass="20987">MSDVPGAAAPSDGEQDGAGSGGGSPIRQMSLWPPPRSNRHSAKRRKSLVAGIVAVVVLGAGIGTAAVWVLQRDQAATADGPAVPESYAGTWRGEMSQFNEEGEHIVDWGAEVKLEQGEERGVSEWYTLDCRGSLDLTERRGDRLTFDYVETYDPDERCVDESELVLDSGDSAGTLHARWSAVSHEGVPMTSTGTLR</sequence>
<dbReference type="OrthoDB" id="3427496at2"/>
<dbReference type="KEGG" id="strr:EKD16_03880"/>
<keyword evidence="2" id="KW-1133">Transmembrane helix</keyword>
<keyword evidence="2" id="KW-0472">Membrane</keyword>
<evidence type="ECO:0000256" key="1">
    <source>
        <dbReference type="SAM" id="MobiDB-lite"/>
    </source>
</evidence>
<accession>A0A4P6PWI0</accession>
<dbReference type="RefSeq" id="WP_131097117.1">
    <property type="nucleotide sequence ID" value="NZ_CP036455.1"/>
</dbReference>
<name>A0A4P6PWI0_9ACTN</name>
<gene>
    <name evidence="3" type="ORF">EKD16_03880</name>
</gene>
<feature type="region of interest" description="Disordered" evidence="1">
    <location>
        <begin position="1"/>
        <end position="43"/>
    </location>
</feature>
<organism evidence="3 4">
    <name type="scientific">Streptomonospora litoralis</name>
    <dbReference type="NCBI Taxonomy" id="2498135"/>
    <lineage>
        <taxon>Bacteria</taxon>
        <taxon>Bacillati</taxon>
        <taxon>Actinomycetota</taxon>
        <taxon>Actinomycetes</taxon>
        <taxon>Streptosporangiales</taxon>
        <taxon>Nocardiopsidaceae</taxon>
        <taxon>Streptomonospora</taxon>
    </lineage>
</organism>
<keyword evidence="4" id="KW-1185">Reference proteome</keyword>
<dbReference type="EMBL" id="CP036455">
    <property type="protein sequence ID" value="QBI52586.1"/>
    <property type="molecule type" value="Genomic_DNA"/>
</dbReference>